<protein>
    <submittedName>
        <fullName evidence="2">Uncharacterized protein</fullName>
    </submittedName>
</protein>
<sequence>MEPPLSRLAEQSAKRAIPNREVKHFSGDDSDWATFRENNSRPGDSSAKLTELDIHSSKVKSRLLYAGKI</sequence>
<name>A0A1G1VFP6_9BACT</name>
<evidence type="ECO:0000313" key="3">
    <source>
        <dbReference type="Proteomes" id="UP000178659"/>
    </source>
</evidence>
<proteinExistence type="predicted"/>
<dbReference type="Proteomes" id="UP000178659">
    <property type="component" value="Unassembled WGS sequence"/>
</dbReference>
<accession>A0A1G1VFP6</accession>
<dbReference type="EMBL" id="MHCC01000001">
    <property type="protein sequence ID" value="OGY14199.1"/>
    <property type="molecule type" value="Genomic_DNA"/>
</dbReference>
<evidence type="ECO:0000313" key="2">
    <source>
        <dbReference type="EMBL" id="OGY14199.1"/>
    </source>
</evidence>
<organism evidence="2 3">
    <name type="scientific">Candidatus Blackburnbacteria bacterium RIFCSPLOWO2_01_FULL_40_20</name>
    <dbReference type="NCBI Taxonomy" id="1797519"/>
    <lineage>
        <taxon>Bacteria</taxon>
        <taxon>Candidatus Blackburniibacteriota</taxon>
    </lineage>
</organism>
<feature type="region of interest" description="Disordered" evidence="1">
    <location>
        <begin position="1"/>
        <end position="47"/>
    </location>
</feature>
<reference evidence="2 3" key="1">
    <citation type="journal article" date="2016" name="Nat. Commun.">
        <title>Thousands of microbial genomes shed light on interconnected biogeochemical processes in an aquifer system.</title>
        <authorList>
            <person name="Anantharaman K."/>
            <person name="Brown C.T."/>
            <person name="Hug L.A."/>
            <person name="Sharon I."/>
            <person name="Castelle C.J."/>
            <person name="Probst A.J."/>
            <person name="Thomas B.C."/>
            <person name="Singh A."/>
            <person name="Wilkins M.J."/>
            <person name="Karaoz U."/>
            <person name="Brodie E.L."/>
            <person name="Williams K.H."/>
            <person name="Hubbard S.S."/>
            <person name="Banfield J.F."/>
        </authorList>
    </citation>
    <scope>NUCLEOTIDE SEQUENCE [LARGE SCALE GENOMIC DNA]</scope>
</reference>
<evidence type="ECO:0000256" key="1">
    <source>
        <dbReference type="SAM" id="MobiDB-lite"/>
    </source>
</evidence>
<feature type="compositionally biased region" description="Basic and acidic residues" evidence="1">
    <location>
        <begin position="18"/>
        <end position="27"/>
    </location>
</feature>
<dbReference type="AlphaFoldDB" id="A0A1G1VFP6"/>
<comment type="caution">
    <text evidence="2">The sequence shown here is derived from an EMBL/GenBank/DDBJ whole genome shotgun (WGS) entry which is preliminary data.</text>
</comment>
<gene>
    <name evidence="2" type="ORF">A3A77_01820</name>
</gene>